<protein>
    <recommendedName>
        <fullName evidence="3">F-box domain-containing protein</fullName>
    </recommendedName>
</protein>
<dbReference type="OrthoDB" id="2986625at2759"/>
<evidence type="ECO:0000313" key="2">
    <source>
        <dbReference type="Proteomes" id="UP000623467"/>
    </source>
</evidence>
<dbReference type="EMBL" id="JACAZH010000013">
    <property type="protein sequence ID" value="KAF7351544.1"/>
    <property type="molecule type" value="Genomic_DNA"/>
</dbReference>
<comment type="caution">
    <text evidence="1">The sequence shown here is derived from an EMBL/GenBank/DDBJ whole genome shotgun (WGS) entry which is preliminary data.</text>
</comment>
<dbReference type="Proteomes" id="UP000623467">
    <property type="component" value="Unassembled WGS sequence"/>
</dbReference>
<sequence>MILDLSVELLEAIGTQLAQSDHASLRQVCKNLNGAIYPLFFSVLTLKTSENGLSKDGVEQLKALATGGTGWSLYAKTLRITSAKTANGAHDNSETPVDLLAAALATLSNIQSVVWHAHDSGWAQTAIFAFVNIWAHNLRELELSIPWAWTRTLNVFELKVQSLQSLTLRIPGWSPTRLEFEDLCDLIYSGDDLDSSHLEATTKFGVWCTLLSRADHTRFSEITTNVVTEELFDCLSSYSGLEKLKLEFPDGGSEDESNRLADIFFNTVLPRHAESLLELSCPAAYESRFSFGTHNVNVVSLLHKLTKLEMSINAGAVRTVDPPKSFIDADGKEYPVISIGIPVEAEQADIDPVVTLLLETAAMFPTLHSLTILSAETERNRGAWCGNGRIHHTGAVDAAIGNAVKAFRTDVPCSTIVHAGVPYPRTAAAVR</sequence>
<reference evidence="1" key="1">
    <citation type="submission" date="2020-05" db="EMBL/GenBank/DDBJ databases">
        <title>Mycena genomes resolve the evolution of fungal bioluminescence.</title>
        <authorList>
            <person name="Tsai I.J."/>
        </authorList>
    </citation>
    <scope>NUCLEOTIDE SEQUENCE</scope>
    <source>
        <strain evidence="1">160909Yilan</strain>
    </source>
</reference>
<keyword evidence="2" id="KW-1185">Reference proteome</keyword>
<evidence type="ECO:0008006" key="3">
    <source>
        <dbReference type="Google" id="ProtNLM"/>
    </source>
</evidence>
<evidence type="ECO:0000313" key="1">
    <source>
        <dbReference type="EMBL" id="KAF7351544.1"/>
    </source>
</evidence>
<dbReference type="AlphaFoldDB" id="A0A8H6Y446"/>
<name>A0A8H6Y446_9AGAR</name>
<gene>
    <name evidence="1" type="ORF">MSAN_01586800</name>
</gene>
<organism evidence="1 2">
    <name type="scientific">Mycena sanguinolenta</name>
    <dbReference type="NCBI Taxonomy" id="230812"/>
    <lineage>
        <taxon>Eukaryota</taxon>
        <taxon>Fungi</taxon>
        <taxon>Dikarya</taxon>
        <taxon>Basidiomycota</taxon>
        <taxon>Agaricomycotina</taxon>
        <taxon>Agaricomycetes</taxon>
        <taxon>Agaricomycetidae</taxon>
        <taxon>Agaricales</taxon>
        <taxon>Marasmiineae</taxon>
        <taxon>Mycenaceae</taxon>
        <taxon>Mycena</taxon>
    </lineage>
</organism>
<proteinExistence type="predicted"/>
<accession>A0A8H6Y446</accession>